<dbReference type="GO" id="GO:0003677">
    <property type="term" value="F:DNA binding"/>
    <property type="evidence" value="ECO:0007669"/>
    <property type="project" value="InterPro"/>
</dbReference>
<dbReference type="AlphaFoldDB" id="A0A8H6AZA4"/>
<keyword evidence="3" id="KW-0862">Zinc</keyword>
<dbReference type="InterPro" id="IPR013083">
    <property type="entry name" value="Znf_RING/FYVE/PHD"/>
</dbReference>
<dbReference type="InterPro" id="IPR004331">
    <property type="entry name" value="SPX_dom"/>
</dbReference>
<dbReference type="InterPro" id="IPR018957">
    <property type="entry name" value="Znf_C3HC4_RING-type"/>
</dbReference>
<keyword evidence="1" id="KW-0479">Metal-binding</keyword>
<dbReference type="Gene3D" id="1.20.1280.50">
    <property type="match status" value="1"/>
</dbReference>
<evidence type="ECO:0000256" key="2">
    <source>
        <dbReference type="ARBA" id="ARBA00022771"/>
    </source>
</evidence>
<dbReference type="SUPFAM" id="SSF141255">
    <property type="entry name" value="YccV-like"/>
    <property type="match status" value="1"/>
</dbReference>
<feature type="domain" description="SPX" evidence="7">
    <location>
        <begin position="1"/>
        <end position="307"/>
    </location>
</feature>
<dbReference type="InterPro" id="IPR032698">
    <property type="entry name" value="SirB1_N"/>
</dbReference>
<reference evidence="8 9" key="1">
    <citation type="journal article" date="2020" name="Phytopathology">
        <title>A high-quality genome resource of Botrytis fragariae, a new and rapidly spreading fungal pathogen causing strawberry gray mold in the U.S.A.</title>
        <authorList>
            <person name="Wu Y."/>
            <person name="Saski C.A."/>
            <person name="Schnabel G."/>
            <person name="Xiao S."/>
            <person name="Hu M."/>
        </authorList>
    </citation>
    <scope>NUCLEOTIDE SEQUENCE [LARGE SCALE GENOMIC DNA]</scope>
    <source>
        <strain evidence="8 9">BVB16</strain>
    </source>
</reference>
<dbReference type="Pfam" id="PF00097">
    <property type="entry name" value="zf-C3HC4"/>
    <property type="match status" value="1"/>
</dbReference>
<dbReference type="Pfam" id="PF08755">
    <property type="entry name" value="YccV-like"/>
    <property type="match status" value="1"/>
</dbReference>
<evidence type="ECO:0000256" key="4">
    <source>
        <dbReference type="PROSITE-ProRule" id="PRU00175"/>
    </source>
</evidence>
<evidence type="ECO:0000313" key="8">
    <source>
        <dbReference type="EMBL" id="KAF5876533.1"/>
    </source>
</evidence>
<dbReference type="PANTHER" id="PTHR31350:SF27">
    <property type="entry name" value="HEMIMETHYLATED DNA-BINDING DOMAIN-CONTAINING PROTEIN"/>
    <property type="match status" value="1"/>
</dbReference>
<organism evidence="8 9">
    <name type="scientific">Botrytis fragariae</name>
    <dbReference type="NCBI Taxonomy" id="1964551"/>
    <lineage>
        <taxon>Eukaryota</taxon>
        <taxon>Fungi</taxon>
        <taxon>Dikarya</taxon>
        <taxon>Ascomycota</taxon>
        <taxon>Pezizomycotina</taxon>
        <taxon>Leotiomycetes</taxon>
        <taxon>Helotiales</taxon>
        <taxon>Sclerotiniaceae</taxon>
        <taxon>Botrytis</taxon>
    </lineage>
</organism>
<evidence type="ECO:0000313" key="9">
    <source>
        <dbReference type="Proteomes" id="UP000531561"/>
    </source>
</evidence>
<dbReference type="InterPro" id="IPR036623">
    <property type="entry name" value="Hemimethylated_DNA-bd_sf"/>
</dbReference>
<dbReference type="Pfam" id="PF03105">
    <property type="entry name" value="SPX"/>
    <property type="match status" value="1"/>
</dbReference>
<dbReference type="GO" id="GO:0008270">
    <property type="term" value="F:zinc ion binding"/>
    <property type="evidence" value="ECO:0007669"/>
    <property type="project" value="UniProtKB-KW"/>
</dbReference>
<dbReference type="SMART" id="SM00184">
    <property type="entry name" value="RING"/>
    <property type="match status" value="1"/>
</dbReference>
<dbReference type="Pfam" id="PF12937">
    <property type="entry name" value="F-box-like"/>
    <property type="match status" value="1"/>
</dbReference>
<dbReference type="Gene3D" id="2.30.30.390">
    <property type="entry name" value="Hemimethylated DNA-binding domain"/>
    <property type="match status" value="1"/>
</dbReference>
<dbReference type="GeneID" id="59257043"/>
<accession>A0A8H6AZA4</accession>
<dbReference type="InterPro" id="IPR011722">
    <property type="entry name" value="Hemimethylated_DNA-bd_dom"/>
</dbReference>
<dbReference type="PROSITE" id="PS51382">
    <property type="entry name" value="SPX"/>
    <property type="match status" value="1"/>
</dbReference>
<dbReference type="EMBL" id="JABFCT010000004">
    <property type="protein sequence ID" value="KAF5876533.1"/>
    <property type="molecule type" value="Genomic_DNA"/>
</dbReference>
<dbReference type="PROSITE" id="PS50181">
    <property type="entry name" value="FBOX"/>
    <property type="match status" value="1"/>
</dbReference>
<evidence type="ECO:0000259" key="7">
    <source>
        <dbReference type="PROSITE" id="PS51382"/>
    </source>
</evidence>
<name>A0A8H6AZA4_9HELO</name>
<feature type="domain" description="RING-type" evidence="5">
    <location>
        <begin position="343"/>
        <end position="382"/>
    </location>
</feature>
<dbReference type="PANTHER" id="PTHR31350">
    <property type="entry name" value="SI:DKEY-261L7.2"/>
    <property type="match status" value="1"/>
</dbReference>
<dbReference type="SMART" id="SM00992">
    <property type="entry name" value="YccV-like"/>
    <property type="match status" value="1"/>
</dbReference>
<dbReference type="Pfam" id="PF13369">
    <property type="entry name" value="Transglut_core2"/>
    <property type="match status" value="1"/>
</dbReference>
<proteinExistence type="predicted"/>
<gene>
    <name evidence="8" type="ORF">Bfra_002938</name>
</gene>
<sequence length="1022" mass="116880">MKFAKEFKDALAREGFPPRWVDSAIPYGLLKKSLKKIATELAQCGLDPAALAKLREISSTGPAYLYDFKGSKFRPTLILRLEQGVTVDARLSADTRRYLEDLVSHHRDLSDVSLSDPAGDEGGQIVPIDPSSEIEVERPLVREVEVPLTFDAEFFGLLQGDVENLDALQDEEQRALVAEVGDLSKELVKLSEPSRFKKTDQYRWRELFDVYVQAGIFFSDLEKDHGKRDSVAALKRLQWFQSEVVKRGIVDTFKLSPSRKALNQFISINVTLLRNLQFQEINQKAIAKILKKFDKRTTLGARQTFPRLIQSDVIMTEAMARSVCAQVTQDLVQIVPQLSDYTCPVCLAIVWRPIRMECNHVLCVRCTVFMQRRGTNACPLCRDEVILKADQDNIDEKLSKFLLRNFPKETKEKQIEHETIDGKESRGFTFEILPDEIVQQILYFSSPHDTLSNIQLVSKRFNRLGNEPLLWRYHCRVHFKYWDARHAVLQKFAGIVGDVNWKGLYIHRENVDARTTTALNGLLESRANRIVNFEEIGRFGYDAKDALLRHSRMRGDDYLARKYYACAVLDFIHRSKALAVWSKLARGEEVSLETALGAYDMFVLHDNIGDFQEVSDILDDLATRVRTDYPKFDCMSTRQQALAIVTFLRDRNLLGLNNELNYRNLQNNYISLALQEPEHSSLPLVSVAIFCAVARRTGLDARVCGMPSHVYAMVLPKPSIDLDDKPLKQKDSAVEPMYLDPFRSASEIPLENLQRLWTAWGVRGVSFSEFVADSSATNNIVLRTTRNIVTTIREFPHIRSRPAQDPSLVTTRLQSVPLLEMDHAIYSVTWASFLLNPTPIPPGHNQHQLVPMLMAKFEKSFPEDVGLIEEYILSSYNSSSNEYSELVEELRVIRTVDSTPRQVRTRNKSSGTDRVKFRIGQVFRHQRYGYTGAIIGWDVGCHMGSNWIARHQIDSYPGGRNQSFYHVLVEDASLRYVAEDNIEIVAQPDLTSLMIVAGQYFKRYDQENCQFIANFRDEYPDD</sequence>
<keyword evidence="2 4" id="KW-0863">Zinc-finger</keyword>
<dbReference type="Gene3D" id="3.30.40.10">
    <property type="entry name" value="Zinc/RING finger domain, C3HC4 (zinc finger)"/>
    <property type="match status" value="1"/>
</dbReference>
<feature type="domain" description="F-box" evidence="6">
    <location>
        <begin position="427"/>
        <end position="474"/>
    </location>
</feature>
<dbReference type="InterPro" id="IPR001810">
    <property type="entry name" value="F-box_dom"/>
</dbReference>
<dbReference type="InterPro" id="IPR036047">
    <property type="entry name" value="F-box-like_dom_sf"/>
</dbReference>
<keyword evidence="9" id="KW-1185">Reference proteome</keyword>
<evidence type="ECO:0000256" key="1">
    <source>
        <dbReference type="ARBA" id="ARBA00022723"/>
    </source>
</evidence>
<dbReference type="RefSeq" id="XP_037195479.1">
    <property type="nucleotide sequence ID" value="XM_037333351.1"/>
</dbReference>
<dbReference type="NCBIfam" id="TIGR02097">
    <property type="entry name" value="yccV"/>
    <property type="match status" value="1"/>
</dbReference>
<dbReference type="Proteomes" id="UP000531561">
    <property type="component" value="Unassembled WGS sequence"/>
</dbReference>
<dbReference type="SUPFAM" id="SSF81383">
    <property type="entry name" value="F-box domain"/>
    <property type="match status" value="1"/>
</dbReference>
<evidence type="ECO:0000259" key="6">
    <source>
        <dbReference type="PROSITE" id="PS50181"/>
    </source>
</evidence>
<dbReference type="SUPFAM" id="SSF57850">
    <property type="entry name" value="RING/U-box"/>
    <property type="match status" value="1"/>
</dbReference>
<comment type="caution">
    <text evidence="8">The sequence shown here is derived from an EMBL/GenBank/DDBJ whole genome shotgun (WGS) entry which is preliminary data.</text>
</comment>
<evidence type="ECO:0000256" key="3">
    <source>
        <dbReference type="ARBA" id="ARBA00022833"/>
    </source>
</evidence>
<dbReference type="PROSITE" id="PS50089">
    <property type="entry name" value="ZF_RING_2"/>
    <property type="match status" value="1"/>
</dbReference>
<dbReference type="OrthoDB" id="28868at2759"/>
<protein>
    <submittedName>
        <fullName evidence="8">Putative f-box domain-containing protein</fullName>
    </submittedName>
</protein>
<evidence type="ECO:0000259" key="5">
    <source>
        <dbReference type="PROSITE" id="PS50089"/>
    </source>
</evidence>
<dbReference type="InterPro" id="IPR001841">
    <property type="entry name" value="Znf_RING"/>
</dbReference>